<dbReference type="KEGG" id="nlo:107227943"/>
<dbReference type="Gene3D" id="3.30.40.10">
    <property type="entry name" value="Zinc/RING finger domain, C3HC4 (zinc finger)"/>
    <property type="match status" value="1"/>
</dbReference>
<dbReference type="GO" id="GO:0016567">
    <property type="term" value="P:protein ubiquitination"/>
    <property type="evidence" value="ECO:0007669"/>
    <property type="project" value="UniProtKB-UniPathway"/>
</dbReference>
<dbReference type="InterPro" id="IPR013083">
    <property type="entry name" value="Znf_RING/FYVE/PHD"/>
</dbReference>
<evidence type="ECO:0000313" key="9">
    <source>
        <dbReference type="RefSeq" id="XP_015524751.2"/>
    </source>
</evidence>
<dbReference type="SUPFAM" id="SSF49599">
    <property type="entry name" value="TRAF domain-like"/>
    <property type="match status" value="1"/>
</dbReference>
<evidence type="ECO:0000256" key="2">
    <source>
        <dbReference type="ARBA" id="ARBA00022771"/>
    </source>
</evidence>
<dbReference type="UniPathway" id="UPA00143"/>
<keyword evidence="8" id="KW-1185">Reference proteome</keyword>
<evidence type="ECO:0000259" key="7">
    <source>
        <dbReference type="PROSITE" id="PS51081"/>
    </source>
</evidence>
<name>A0A6J0CBK7_NEOLC</name>
<reference evidence="9" key="1">
    <citation type="submission" date="2025-08" db="UniProtKB">
        <authorList>
            <consortium name="RefSeq"/>
        </authorList>
    </citation>
    <scope>IDENTIFICATION</scope>
    <source>
        <tissue evidence="9">Thorax and Abdomen</tissue>
    </source>
</reference>
<gene>
    <name evidence="9" type="primary">LOC107227943</name>
</gene>
<dbReference type="PANTHER" id="PTHR10315">
    <property type="entry name" value="E3 UBIQUITIN PROTEIN LIGASE SIAH"/>
    <property type="match status" value="1"/>
</dbReference>
<dbReference type="InterPro" id="IPR001841">
    <property type="entry name" value="Znf_RING"/>
</dbReference>
<dbReference type="PROSITE" id="PS50089">
    <property type="entry name" value="ZF_RING_2"/>
    <property type="match status" value="1"/>
</dbReference>
<dbReference type="GeneID" id="107227943"/>
<keyword evidence="2 4" id="KW-0863">Zinc-finger</keyword>
<evidence type="ECO:0000256" key="5">
    <source>
        <dbReference type="SAM" id="MobiDB-lite"/>
    </source>
</evidence>
<accession>A0A6J0CBK7</accession>
<dbReference type="PANTHER" id="PTHR10315:SF117">
    <property type="entry name" value="RING-TYPE E3 UBIQUITIN TRANSFERASE"/>
    <property type="match status" value="1"/>
</dbReference>
<proteinExistence type="predicted"/>
<evidence type="ECO:0000313" key="8">
    <source>
        <dbReference type="Proteomes" id="UP000829291"/>
    </source>
</evidence>
<protein>
    <submittedName>
        <fullName evidence="9">Uncharacterized protein LOC107227943 isoform X1</fullName>
    </submittedName>
</protein>
<keyword evidence="1" id="KW-0479">Metal-binding</keyword>
<dbReference type="GO" id="GO:0061630">
    <property type="term" value="F:ubiquitin protein ligase activity"/>
    <property type="evidence" value="ECO:0007669"/>
    <property type="project" value="TreeGrafter"/>
</dbReference>
<feature type="domain" description="SIAH-type" evidence="7">
    <location>
        <begin position="183"/>
        <end position="243"/>
    </location>
</feature>
<dbReference type="Pfam" id="PF21361">
    <property type="entry name" value="Sina_ZnF"/>
    <property type="match status" value="1"/>
</dbReference>
<feature type="domain" description="RING-type" evidence="6">
    <location>
        <begin position="129"/>
        <end position="166"/>
    </location>
</feature>
<keyword evidence="3" id="KW-0862">Zinc</keyword>
<sequence>MFYKLKHWSQRLLEREPQSSSSAVDQPHLRKNQQLQKKPQTWNVHVLPGTATKNKNITIIPKNGGKDPRELPRPLSCNMIRRSSAQAVRRSFLQFCYRNPGCEESEHKEHSGTKCTCTNCRVLPLLTECGICLEPLQGQKVHSCPICANLTCRRCASRLKNCAFCRSLAKPLPNPALDRLLNRLALPCKNYRWGCVDLVDGDNRKEHEKACGHATFPCPIGRHICKWHGELAQIEGHLQNVHELWPLSDNGVAVEISGFRGKAYAQDGRQYTVCLSCYGCLYVVKIILFQGKLRLSVIHLKSQSDLRKMADSTVRYKVWIQMAGNSKDLKALKRNLPFKKRNYETQQIEVTCDQLVSQEANDSGGSVKINLLIKPTGMAPM</sequence>
<dbReference type="GO" id="GO:0008270">
    <property type="term" value="F:zinc ion binding"/>
    <property type="evidence" value="ECO:0007669"/>
    <property type="project" value="UniProtKB-KW"/>
</dbReference>
<dbReference type="GO" id="GO:0005737">
    <property type="term" value="C:cytoplasm"/>
    <property type="evidence" value="ECO:0007669"/>
    <property type="project" value="TreeGrafter"/>
</dbReference>
<dbReference type="OrthoDB" id="4788989at2759"/>
<dbReference type="InterPro" id="IPR013010">
    <property type="entry name" value="Znf_SIAH"/>
</dbReference>
<evidence type="ECO:0000259" key="6">
    <source>
        <dbReference type="PROSITE" id="PS50089"/>
    </source>
</evidence>
<dbReference type="PROSITE" id="PS51081">
    <property type="entry name" value="ZF_SIAH"/>
    <property type="match status" value="1"/>
</dbReference>
<evidence type="ECO:0000256" key="4">
    <source>
        <dbReference type="PROSITE-ProRule" id="PRU00455"/>
    </source>
</evidence>
<evidence type="ECO:0000256" key="3">
    <source>
        <dbReference type="ARBA" id="ARBA00022833"/>
    </source>
</evidence>
<dbReference type="InParanoid" id="A0A6J0CBK7"/>
<organism evidence="9">
    <name type="scientific">Neodiprion lecontei</name>
    <name type="common">Redheaded pine sawfly</name>
    <dbReference type="NCBI Taxonomy" id="441921"/>
    <lineage>
        <taxon>Eukaryota</taxon>
        <taxon>Metazoa</taxon>
        <taxon>Ecdysozoa</taxon>
        <taxon>Arthropoda</taxon>
        <taxon>Hexapoda</taxon>
        <taxon>Insecta</taxon>
        <taxon>Pterygota</taxon>
        <taxon>Neoptera</taxon>
        <taxon>Endopterygota</taxon>
        <taxon>Hymenoptera</taxon>
        <taxon>Tenthredinoidea</taxon>
        <taxon>Diprionidae</taxon>
        <taxon>Diprioninae</taxon>
        <taxon>Neodiprion</taxon>
    </lineage>
</organism>
<dbReference type="InterPro" id="IPR052088">
    <property type="entry name" value="E3_ubiquitin-ligase_SINA"/>
</dbReference>
<feature type="region of interest" description="Disordered" evidence="5">
    <location>
        <begin position="15"/>
        <end position="38"/>
    </location>
</feature>
<dbReference type="Proteomes" id="UP000829291">
    <property type="component" value="Chromosome 2"/>
</dbReference>
<dbReference type="AlphaFoldDB" id="A0A6J0CBK7"/>
<dbReference type="RefSeq" id="XP_015524751.2">
    <property type="nucleotide sequence ID" value="XM_015669265.2"/>
</dbReference>
<evidence type="ECO:0000256" key="1">
    <source>
        <dbReference type="ARBA" id="ARBA00022723"/>
    </source>
</evidence>